<dbReference type="EMBL" id="CP036280">
    <property type="protein sequence ID" value="QDU70525.1"/>
    <property type="molecule type" value="Genomic_DNA"/>
</dbReference>
<accession>A0A518BU66</accession>
<sequence length="213" mass="22101" precursor="true">MLKRILAPSLLAALAIVPVASGAALYSFEDLPVGSPAAGNGLIVDSGDGITDGVQALRLSDSSGWYDKLGHVRLDGLIDPATPVSMFTVDWYFEAGPNSAGSYNGLTAAFFNQTTSTFLQLNNVTGQYIGSDAGANGAYTPVYNLSAAEQSFLMGALQSGEAIAFELYSNKDGSGVNGTYTVDNIRFDGALVPTPTAASMTLLGLAGMALRRR</sequence>
<evidence type="ECO:0008006" key="4">
    <source>
        <dbReference type="Google" id="ProtNLM"/>
    </source>
</evidence>
<proteinExistence type="predicted"/>
<dbReference type="RefSeq" id="WP_145444692.1">
    <property type="nucleotide sequence ID" value="NZ_CP036280.1"/>
</dbReference>
<evidence type="ECO:0000256" key="1">
    <source>
        <dbReference type="SAM" id="SignalP"/>
    </source>
</evidence>
<dbReference type="Proteomes" id="UP000320386">
    <property type="component" value="Chromosome"/>
</dbReference>
<gene>
    <name evidence="2" type="ORF">Pan265_03530</name>
</gene>
<dbReference type="AlphaFoldDB" id="A0A518BU66"/>
<evidence type="ECO:0000313" key="3">
    <source>
        <dbReference type="Proteomes" id="UP000320386"/>
    </source>
</evidence>
<feature type="chain" id="PRO_5022118013" description="PEP-CTERM protein-sorting domain-containing protein" evidence="1">
    <location>
        <begin position="24"/>
        <end position="213"/>
    </location>
</feature>
<keyword evidence="3" id="KW-1185">Reference proteome</keyword>
<feature type="signal peptide" evidence="1">
    <location>
        <begin position="1"/>
        <end position="23"/>
    </location>
</feature>
<organism evidence="2 3">
    <name type="scientific">Mucisphaera calidilacus</name>
    <dbReference type="NCBI Taxonomy" id="2527982"/>
    <lineage>
        <taxon>Bacteria</taxon>
        <taxon>Pseudomonadati</taxon>
        <taxon>Planctomycetota</taxon>
        <taxon>Phycisphaerae</taxon>
        <taxon>Phycisphaerales</taxon>
        <taxon>Phycisphaeraceae</taxon>
        <taxon>Mucisphaera</taxon>
    </lineage>
</organism>
<keyword evidence="1" id="KW-0732">Signal</keyword>
<evidence type="ECO:0000313" key="2">
    <source>
        <dbReference type="EMBL" id="QDU70525.1"/>
    </source>
</evidence>
<protein>
    <recommendedName>
        <fullName evidence="4">PEP-CTERM protein-sorting domain-containing protein</fullName>
    </recommendedName>
</protein>
<name>A0A518BU66_9BACT</name>
<dbReference type="KEGG" id="mcad:Pan265_03530"/>
<reference evidence="2 3" key="1">
    <citation type="submission" date="2019-02" db="EMBL/GenBank/DDBJ databases">
        <title>Deep-cultivation of Planctomycetes and their phenomic and genomic characterization uncovers novel biology.</title>
        <authorList>
            <person name="Wiegand S."/>
            <person name="Jogler M."/>
            <person name="Boedeker C."/>
            <person name="Pinto D."/>
            <person name="Vollmers J."/>
            <person name="Rivas-Marin E."/>
            <person name="Kohn T."/>
            <person name="Peeters S.H."/>
            <person name="Heuer A."/>
            <person name="Rast P."/>
            <person name="Oberbeckmann S."/>
            <person name="Bunk B."/>
            <person name="Jeske O."/>
            <person name="Meyerdierks A."/>
            <person name="Storesund J.E."/>
            <person name="Kallscheuer N."/>
            <person name="Luecker S."/>
            <person name="Lage O.M."/>
            <person name="Pohl T."/>
            <person name="Merkel B.J."/>
            <person name="Hornburger P."/>
            <person name="Mueller R.-W."/>
            <person name="Bruemmer F."/>
            <person name="Labrenz M."/>
            <person name="Spormann A.M."/>
            <person name="Op den Camp H."/>
            <person name="Overmann J."/>
            <person name="Amann R."/>
            <person name="Jetten M.S.M."/>
            <person name="Mascher T."/>
            <person name="Medema M.H."/>
            <person name="Devos D.P."/>
            <person name="Kaster A.-K."/>
            <person name="Ovreas L."/>
            <person name="Rohde M."/>
            <person name="Galperin M.Y."/>
            <person name="Jogler C."/>
        </authorList>
    </citation>
    <scope>NUCLEOTIDE SEQUENCE [LARGE SCALE GENOMIC DNA]</scope>
    <source>
        <strain evidence="2 3">Pan265</strain>
    </source>
</reference>